<sequence>MYGLKLSDVRDIFTRKCRRMAFECILQSHGLSEKHHSHILQLRNEGIFKLEYLTLEQVMSSISKGQHEYSPLLQIPLFLYCSLVHRLISHGVCCPTVTLKLLQRPLTELNLSDNTNSSVIYSKPIFHRLRELPLEKLVLDNCSSLTDASLMHLKVIKSLKVLSLSGCQSLTNDSFRHIKELKNLKSLSVSRVGKVSTAGVAHLSDGDSSVLEILDLSYTSVEENSPHSNIFKTLQHHSRLHTLNISGATKLHHLYELRNLLSLRHLIASRNTLSKDAIEQEIGKLTRLEYINLEGTDIKGGYQCLQYIFDLPLLAYCNLSIKVFETTHQSISHHIESINLTTLSLANNLIVDDLMLAQLLKPLSRLLALDVSRTRVSSRCLKEELPRLANLKVLGLQGLELHDDDLVFLAKLSKIRKLNLNDTLLTDTFVTKNYLAGCSSLELLSLCRTHISDRGLGSIMLNNLRTLWLDGCSVSVEVVLSLSVSKCKNLSYVSLRESKPIRNEEEILAAEVLDMLD</sequence>
<evidence type="ECO:0000313" key="2">
    <source>
        <dbReference type="Proteomes" id="UP000593567"/>
    </source>
</evidence>
<dbReference type="GO" id="GO:0019005">
    <property type="term" value="C:SCF ubiquitin ligase complex"/>
    <property type="evidence" value="ECO:0007669"/>
    <property type="project" value="TreeGrafter"/>
</dbReference>
<comment type="caution">
    <text evidence="1">The sequence shown here is derived from an EMBL/GenBank/DDBJ whole genome shotgun (WGS) entry which is preliminary data.</text>
</comment>
<dbReference type="SUPFAM" id="SSF52047">
    <property type="entry name" value="RNI-like"/>
    <property type="match status" value="1"/>
</dbReference>
<dbReference type="AlphaFoldDB" id="A0A7J7K0A2"/>
<dbReference type="SUPFAM" id="SSF52058">
    <property type="entry name" value="L domain-like"/>
    <property type="match status" value="1"/>
</dbReference>
<accession>A0A7J7K0A2</accession>
<dbReference type="SMART" id="SM00367">
    <property type="entry name" value="LRR_CC"/>
    <property type="match status" value="4"/>
</dbReference>
<gene>
    <name evidence="1" type="ORF">EB796_010055</name>
</gene>
<name>A0A7J7K0A2_BUGNE</name>
<proteinExistence type="predicted"/>
<dbReference type="GO" id="GO:0031146">
    <property type="term" value="P:SCF-dependent proteasomal ubiquitin-dependent protein catabolic process"/>
    <property type="evidence" value="ECO:0007669"/>
    <property type="project" value="TreeGrafter"/>
</dbReference>
<dbReference type="EMBL" id="VXIV02001584">
    <property type="protein sequence ID" value="KAF6031623.1"/>
    <property type="molecule type" value="Genomic_DNA"/>
</dbReference>
<reference evidence="1" key="1">
    <citation type="submission" date="2020-06" db="EMBL/GenBank/DDBJ databases">
        <title>Draft genome of Bugula neritina, a colonial animal packing powerful symbionts and potential medicines.</title>
        <authorList>
            <person name="Rayko M."/>
        </authorList>
    </citation>
    <scope>NUCLEOTIDE SEQUENCE [LARGE SCALE GENOMIC DNA]</scope>
    <source>
        <strain evidence="1">Kwan_BN1</strain>
    </source>
</reference>
<organism evidence="1 2">
    <name type="scientific">Bugula neritina</name>
    <name type="common">Brown bryozoan</name>
    <name type="synonym">Sertularia neritina</name>
    <dbReference type="NCBI Taxonomy" id="10212"/>
    <lineage>
        <taxon>Eukaryota</taxon>
        <taxon>Metazoa</taxon>
        <taxon>Spiralia</taxon>
        <taxon>Lophotrochozoa</taxon>
        <taxon>Bryozoa</taxon>
        <taxon>Gymnolaemata</taxon>
        <taxon>Cheilostomatida</taxon>
        <taxon>Flustrina</taxon>
        <taxon>Buguloidea</taxon>
        <taxon>Bugulidae</taxon>
        <taxon>Bugula</taxon>
    </lineage>
</organism>
<dbReference type="InterPro" id="IPR006553">
    <property type="entry name" value="Leu-rich_rpt_Cys-con_subtyp"/>
</dbReference>
<protein>
    <submittedName>
        <fullName evidence="1">Uncharacterized protein</fullName>
    </submittedName>
</protein>
<dbReference type="Proteomes" id="UP000593567">
    <property type="component" value="Unassembled WGS sequence"/>
</dbReference>
<evidence type="ECO:0000313" key="1">
    <source>
        <dbReference type="EMBL" id="KAF6031623.1"/>
    </source>
</evidence>
<keyword evidence="2" id="KW-1185">Reference proteome</keyword>
<dbReference type="Gene3D" id="3.80.10.10">
    <property type="entry name" value="Ribonuclease Inhibitor"/>
    <property type="match status" value="3"/>
</dbReference>
<dbReference type="PANTHER" id="PTHR13318">
    <property type="entry name" value="PARTNER OF PAIRED, ISOFORM B-RELATED"/>
    <property type="match status" value="1"/>
</dbReference>
<dbReference type="PANTHER" id="PTHR13318:SF190">
    <property type="entry name" value="PARTNER OF PAIRED, ISOFORM B"/>
    <property type="match status" value="1"/>
</dbReference>
<dbReference type="InterPro" id="IPR032675">
    <property type="entry name" value="LRR_dom_sf"/>
</dbReference>